<evidence type="ECO:0000256" key="3">
    <source>
        <dbReference type="ARBA" id="ARBA00022516"/>
    </source>
</evidence>
<evidence type="ECO:0000256" key="7">
    <source>
        <dbReference type="ARBA" id="ARBA00023098"/>
    </source>
</evidence>
<dbReference type="OrthoDB" id="540503at2759"/>
<proteinExistence type="inferred from homology"/>
<sequence length="308" mass="36196">MVSVEVWSKDDKKIRLAPGLPLTLNFPDKDEASLTTLDIKRELAKRYPKLYVERQRLTYNDKPLEDGAGLDFSEKPKLILKDLGPQISWRTVYIVEYLGPLFIHPLLYHFPQYFYKRWLPHSQLQTIVYVLIMIHFVKRELETVFIHRFSKATMPRNFIIRNSAHYWLISGLGIAYSTYSPWFSKWGLRGSIRSDPRYVWACVAFWTWAEISNLHTHLTLRNLRPEGSTKRGIPRGYGFDLVSFPNYLFDLLAWLAIFAMTFNWVAGAFFVVASATCTQWAIKKHQAYRKEFGDKYPKDRMAIIPFIL</sequence>
<evidence type="ECO:0000256" key="4">
    <source>
        <dbReference type="ARBA" id="ARBA00022692"/>
    </source>
</evidence>
<evidence type="ECO:0000256" key="6">
    <source>
        <dbReference type="ARBA" id="ARBA00023002"/>
    </source>
</evidence>
<evidence type="ECO:0000256" key="9">
    <source>
        <dbReference type="SAM" id="Phobius"/>
    </source>
</evidence>
<dbReference type="STRING" id="1314781.A0A165QFQ5"/>
<comment type="similarity">
    <text evidence="2">Belongs to the steroid 5-alpha reductase family.</text>
</comment>
<dbReference type="InterPro" id="IPR001104">
    <property type="entry name" value="3-oxo-5_a-steroid_4-DH_C"/>
</dbReference>
<evidence type="ECO:0000313" key="11">
    <source>
        <dbReference type="EMBL" id="KZW03546.1"/>
    </source>
</evidence>
<keyword evidence="3" id="KW-0444">Lipid biosynthesis</keyword>
<feature type="transmembrane region" description="Helical" evidence="9">
    <location>
        <begin position="158"/>
        <end position="178"/>
    </location>
</feature>
<dbReference type="Pfam" id="PF02544">
    <property type="entry name" value="Steroid_dh"/>
    <property type="match status" value="1"/>
</dbReference>
<dbReference type="PROSITE" id="PS50244">
    <property type="entry name" value="S5A_REDUCTASE"/>
    <property type="match status" value="1"/>
</dbReference>
<keyword evidence="6" id="KW-0560">Oxidoreductase</keyword>
<dbReference type="AlphaFoldDB" id="A0A165QFQ5"/>
<name>A0A165QFQ5_EXIGL</name>
<dbReference type="Gene3D" id="3.10.20.90">
    <property type="entry name" value="Phosphatidylinositol 3-kinase Catalytic Subunit, Chain A, domain 1"/>
    <property type="match status" value="1"/>
</dbReference>
<keyword evidence="5 9" id="KW-1133">Transmembrane helix</keyword>
<dbReference type="GO" id="GO:0016020">
    <property type="term" value="C:membrane"/>
    <property type="evidence" value="ECO:0007669"/>
    <property type="project" value="UniProtKB-SubCell"/>
</dbReference>
<dbReference type="PANTHER" id="PTHR10556:SF28">
    <property type="entry name" value="VERY-LONG-CHAIN ENOYL-COA REDUCTASE"/>
    <property type="match status" value="1"/>
</dbReference>
<dbReference type="EMBL" id="KV425883">
    <property type="protein sequence ID" value="KZW03546.1"/>
    <property type="molecule type" value="Genomic_DNA"/>
</dbReference>
<dbReference type="GO" id="GO:0016627">
    <property type="term" value="F:oxidoreductase activity, acting on the CH-CH group of donors"/>
    <property type="evidence" value="ECO:0007669"/>
    <property type="project" value="InterPro"/>
</dbReference>
<evidence type="ECO:0000313" key="12">
    <source>
        <dbReference type="Proteomes" id="UP000077266"/>
    </source>
</evidence>
<dbReference type="GO" id="GO:0042761">
    <property type="term" value="P:very long-chain fatty acid biosynthetic process"/>
    <property type="evidence" value="ECO:0007669"/>
    <property type="project" value="TreeGrafter"/>
</dbReference>
<evidence type="ECO:0000256" key="1">
    <source>
        <dbReference type="ARBA" id="ARBA00004141"/>
    </source>
</evidence>
<feature type="transmembrane region" description="Helical" evidence="9">
    <location>
        <begin position="118"/>
        <end position="137"/>
    </location>
</feature>
<feature type="transmembrane region" description="Helical" evidence="9">
    <location>
        <begin position="87"/>
        <end position="106"/>
    </location>
</feature>
<dbReference type="InterPro" id="IPR039357">
    <property type="entry name" value="SRD5A/TECR"/>
</dbReference>
<dbReference type="PANTHER" id="PTHR10556">
    <property type="entry name" value="3-OXO-5-ALPHA-STEROID 4-DEHYDROGENASE"/>
    <property type="match status" value="1"/>
</dbReference>
<gene>
    <name evidence="11" type="ORF">EXIGLDRAFT_743959</name>
</gene>
<dbReference type="Gene3D" id="1.20.120.1630">
    <property type="match status" value="1"/>
</dbReference>
<protein>
    <recommendedName>
        <fullName evidence="10">3-oxo-5-alpha-steroid 4-dehydrogenase C-terminal domain-containing protein</fullName>
    </recommendedName>
</protein>
<reference evidence="11 12" key="1">
    <citation type="journal article" date="2016" name="Mol. Biol. Evol.">
        <title>Comparative Genomics of Early-Diverging Mushroom-Forming Fungi Provides Insights into the Origins of Lignocellulose Decay Capabilities.</title>
        <authorList>
            <person name="Nagy L.G."/>
            <person name="Riley R."/>
            <person name="Tritt A."/>
            <person name="Adam C."/>
            <person name="Daum C."/>
            <person name="Floudas D."/>
            <person name="Sun H."/>
            <person name="Yadav J.S."/>
            <person name="Pangilinan J."/>
            <person name="Larsson K.H."/>
            <person name="Matsuura K."/>
            <person name="Barry K."/>
            <person name="Labutti K."/>
            <person name="Kuo R."/>
            <person name="Ohm R.A."/>
            <person name="Bhattacharya S.S."/>
            <person name="Shirouzu T."/>
            <person name="Yoshinaga Y."/>
            <person name="Martin F.M."/>
            <person name="Grigoriev I.V."/>
            <person name="Hibbett D.S."/>
        </authorList>
    </citation>
    <scope>NUCLEOTIDE SEQUENCE [LARGE SCALE GENOMIC DNA]</scope>
    <source>
        <strain evidence="11 12">HHB12029</strain>
    </source>
</reference>
<comment type="subcellular location">
    <subcellularLocation>
        <location evidence="1">Membrane</location>
        <topology evidence="1">Multi-pass membrane protein</topology>
    </subcellularLocation>
</comment>
<keyword evidence="12" id="KW-1185">Reference proteome</keyword>
<keyword evidence="8 9" id="KW-0472">Membrane</keyword>
<accession>A0A165QFQ5</accession>
<organism evidence="11 12">
    <name type="scientific">Exidia glandulosa HHB12029</name>
    <dbReference type="NCBI Taxonomy" id="1314781"/>
    <lineage>
        <taxon>Eukaryota</taxon>
        <taxon>Fungi</taxon>
        <taxon>Dikarya</taxon>
        <taxon>Basidiomycota</taxon>
        <taxon>Agaricomycotina</taxon>
        <taxon>Agaricomycetes</taxon>
        <taxon>Auriculariales</taxon>
        <taxon>Exidiaceae</taxon>
        <taxon>Exidia</taxon>
    </lineage>
</organism>
<evidence type="ECO:0000256" key="5">
    <source>
        <dbReference type="ARBA" id="ARBA00022989"/>
    </source>
</evidence>
<keyword evidence="4 9" id="KW-0812">Transmembrane</keyword>
<keyword evidence="7" id="KW-0443">Lipid metabolism</keyword>
<evidence type="ECO:0000256" key="2">
    <source>
        <dbReference type="ARBA" id="ARBA00007742"/>
    </source>
</evidence>
<evidence type="ECO:0000259" key="10">
    <source>
        <dbReference type="Pfam" id="PF02544"/>
    </source>
</evidence>
<dbReference type="FunCoup" id="A0A165QFQ5">
    <property type="interactions" value="73"/>
</dbReference>
<feature type="domain" description="3-oxo-5-alpha-steroid 4-dehydrogenase C-terminal" evidence="10">
    <location>
        <begin position="153"/>
        <end position="308"/>
    </location>
</feature>
<dbReference type="Proteomes" id="UP000077266">
    <property type="component" value="Unassembled WGS sequence"/>
</dbReference>
<evidence type="ECO:0000256" key="8">
    <source>
        <dbReference type="ARBA" id="ARBA00023136"/>
    </source>
</evidence>
<dbReference type="InParanoid" id="A0A165QFQ5"/>